<feature type="compositionally biased region" description="Low complexity" evidence="2">
    <location>
        <begin position="401"/>
        <end position="418"/>
    </location>
</feature>
<protein>
    <recommendedName>
        <fullName evidence="3">CID domain-containing protein</fullName>
    </recommendedName>
</protein>
<dbReference type="PANTHER" id="PTHR12460:SF0">
    <property type="entry name" value="CID DOMAIN-CONTAINING PROTEIN-RELATED"/>
    <property type="match status" value="1"/>
</dbReference>
<dbReference type="CDD" id="cd16981">
    <property type="entry name" value="CID_RPRD_like"/>
    <property type="match status" value="1"/>
</dbReference>
<feature type="domain" description="CID" evidence="3">
    <location>
        <begin position="1"/>
        <end position="110"/>
    </location>
</feature>
<keyword evidence="5" id="KW-1185">Reference proteome</keyword>
<dbReference type="AlphaFoldDB" id="A0A835GUA2"/>
<evidence type="ECO:0000313" key="4">
    <source>
        <dbReference type="EMBL" id="KAF9587690.1"/>
    </source>
</evidence>
<dbReference type="PROSITE" id="PS51391">
    <property type="entry name" value="CID"/>
    <property type="match status" value="1"/>
</dbReference>
<dbReference type="SUPFAM" id="SSF48464">
    <property type="entry name" value="ENTH/VHS domain"/>
    <property type="match status" value="1"/>
</dbReference>
<reference evidence="4 5" key="1">
    <citation type="submission" date="2020-10" db="EMBL/GenBank/DDBJ databases">
        <title>The Coptis chinensis genome and diversification of protoberbering-type alkaloids.</title>
        <authorList>
            <person name="Wang B."/>
            <person name="Shu S."/>
            <person name="Song C."/>
            <person name="Liu Y."/>
        </authorList>
    </citation>
    <scope>NUCLEOTIDE SEQUENCE [LARGE SCALE GENOMIC DNA]</scope>
    <source>
        <strain evidence="4">HL-2020</strain>
        <tissue evidence="4">Leaf</tissue>
    </source>
</reference>
<dbReference type="Pfam" id="PF04818">
    <property type="entry name" value="CID"/>
    <property type="match status" value="1"/>
</dbReference>
<dbReference type="GO" id="GO:0031124">
    <property type="term" value="P:mRNA 3'-end processing"/>
    <property type="evidence" value="ECO:0007669"/>
    <property type="project" value="TreeGrafter"/>
</dbReference>
<evidence type="ECO:0000256" key="1">
    <source>
        <dbReference type="ARBA" id="ARBA00022664"/>
    </source>
</evidence>
<comment type="caution">
    <text evidence="4">The sequence shown here is derived from an EMBL/GenBank/DDBJ whole genome shotgun (WGS) entry which is preliminary data.</text>
</comment>
<feature type="compositionally biased region" description="Pro residues" evidence="2">
    <location>
        <begin position="423"/>
        <end position="438"/>
    </location>
</feature>
<gene>
    <name evidence="4" type="ORF">IFM89_004522</name>
</gene>
<sequence length="540" mass="59178">AALSQWCVLHRKRAKQVVETWDKLFTSSQKEQRVSFLYLANDILQNSRRKGSEYVNEFWKFLPAALKDVFENGDDIGKNAVSRLVDIWDERKVFGSRGRSLKDVMLGKDIPPLLENNGKSLNPIKIVKKDAHSIRIKLAVGGTPEKIVSALHSLHDEHFKEDNALSKCNAAVHRMEQMEKDIENASTHGNQQVPTLRNELLEQENIFRQCMEQLESVEASRNALVGQLKEALQEQVAQAHIQQATNFRQRLNSYSVLGPGSLTTPTASAEMCVEEPGPTHQIETTTTKAQHSLPQPLTSFATPKVSTDDDNKKAAAAAVAAKLAAMTSSAQMLSSVLSSLAAEEAASMSGGLKRGGYAPSLPVFSPEKRSKLEKPMPVSDMVSSNYFTQGLQHPLPDELPTSSQTSSTSIQSTSQAIQMHHQFPPPPPPPPLSQPPPLVHSYAQSSNVMMGATAYGYGANGLPPPPPLPTHMVIGLTRQGTQQQQQQQQPLQPPQQQPLQPPQPQQSQSQQQPATGGYYQSSGIGFYGSHQQPTPPLPRQ</sequence>
<dbReference type="Proteomes" id="UP000631114">
    <property type="component" value="Unassembled WGS sequence"/>
</dbReference>
<dbReference type="InterPro" id="IPR008942">
    <property type="entry name" value="ENTH_VHS"/>
</dbReference>
<feature type="region of interest" description="Disordered" evidence="2">
    <location>
        <begin position="388"/>
        <end position="440"/>
    </location>
</feature>
<evidence type="ECO:0000256" key="2">
    <source>
        <dbReference type="SAM" id="MobiDB-lite"/>
    </source>
</evidence>
<dbReference type="OrthoDB" id="10069473at2759"/>
<organism evidence="4 5">
    <name type="scientific">Coptis chinensis</name>
    <dbReference type="NCBI Taxonomy" id="261450"/>
    <lineage>
        <taxon>Eukaryota</taxon>
        <taxon>Viridiplantae</taxon>
        <taxon>Streptophyta</taxon>
        <taxon>Embryophyta</taxon>
        <taxon>Tracheophyta</taxon>
        <taxon>Spermatophyta</taxon>
        <taxon>Magnoliopsida</taxon>
        <taxon>Ranunculales</taxon>
        <taxon>Ranunculaceae</taxon>
        <taxon>Coptidoideae</taxon>
        <taxon>Coptis</taxon>
    </lineage>
</organism>
<feature type="compositionally biased region" description="Pro residues" evidence="2">
    <location>
        <begin position="491"/>
        <end position="504"/>
    </location>
</feature>
<feature type="region of interest" description="Disordered" evidence="2">
    <location>
        <begin position="478"/>
        <end position="540"/>
    </location>
</feature>
<evidence type="ECO:0000313" key="5">
    <source>
        <dbReference type="Proteomes" id="UP000631114"/>
    </source>
</evidence>
<dbReference type="InterPro" id="IPR006569">
    <property type="entry name" value="CID_dom"/>
</dbReference>
<accession>A0A835GUA2</accession>
<dbReference type="GO" id="GO:0005634">
    <property type="term" value="C:nucleus"/>
    <property type="evidence" value="ECO:0007669"/>
    <property type="project" value="UniProtKB-ARBA"/>
</dbReference>
<dbReference type="EMBL" id="JADFTS010000009">
    <property type="protein sequence ID" value="KAF9587690.1"/>
    <property type="molecule type" value="Genomic_DNA"/>
</dbReference>
<dbReference type="PANTHER" id="PTHR12460">
    <property type="entry name" value="CYCLIN-DEPENDENT KINASE INHIBITOR-RELATED PROTEIN"/>
    <property type="match status" value="1"/>
</dbReference>
<dbReference type="GO" id="GO:0000993">
    <property type="term" value="F:RNA polymerase II complex binding"/>
    <property type="evidence" value="ECO:0007669"/>
    <property type="project" value="TreeGrafter"/>
</dbReference>
<dbReference type="SMART" id="SM00582">
    <property type="entry name" value="RPR"/>
    <property type="match status" value="1"/>
</dbReference>
<feature type="non-terminal residue" evidence="4">
    <location>
        <position position="540"/>
    </location>
</feature>
<name>A0A835GUA2_9MAGN</name>
<dbReference type="Gene3D" id="1.25.40.90">
    <property type="match status" value="1"/>
</dbReference>
<keyword evidence="1" id="KW-0507">mRNA processing</keyword>
<proteinExistence type="predicted"/>
<evidence type="ECO:0000259" key="3">
    <source>
        <dbReference type="PROSITE" id="PS51391"/>
    </source>
</evidence>